<dbReference type="GO" id="GO:0022857">
    <property type="term" value="F:transmembrane transporter activity"/>
    <property type="evidence" value="ECO:0007669"/>
    <property type="project" value="InterPro"/>
</dbReference>
<feature type="transmembrane region" description="Helical" evidence="5">
    <location>
        <begin position="233"/>
        <end position="254"/>
    </location>
</feature>
<feature type="transmembrane region" description="Helical" evidence="5">
    <location>
        <begin position="324"/>
        <end position="345"/>
    </location>
</feature>
<comment type="caution">
    <text evidence="6">The sequence shown here is derived from an EMBL/GenBank/DDBJ whole genome shotgun (WGS) entry which is preliminary data.</text>
</comment>
<evidence type="ECO:0000256" key="5">
    <source>
        <dbReference type="SAM" id="Phobius"/>
    </source>
</evidence>
<evidence type="ECO:0000256" key="2">
    <source>
        <dbReference type="ARBA" id="ARBA00022692"/>
    </source>
</evidence>
<keyword evidence="2 5" id="KW-0812">Transmembrane</keyword>
<feature type="transmembrane region" description="Helical" evidence="5">
    <location>
        <begin position="90"/>
        <end position="110"/>
    </location>
</feature>
<dbReference type="SUPFAM" id="SSF103473">
    <property type="entry name" value="MFS general substrate transporter"/>
    <property type="match status" value="1"/>
</dbReference>
<dbReference type="RefSeq" id="WP_183789789.1">
    <property type="nucleotide sequence ID" value="NZ_JACIDU010000003.1"/>
</dbReference>
<evidence type="ECO:0000313" key="7">
    <source>
        <dbReference type="Proteomes" id="UP000584824"/>
    </source>
</evidence>
<feature type="transmembrane region" description="Helical" evidence="5">
    <location>
        <begin position="37"/>
        <end position="57"/>
    </location>
</feature>
<accession>A0A7W6JZC8</accession>
<feature type="transmembrane region" description="Helical" evidence="5">
    <location>
        <begin position="351"/>
        <end position="372"/>
    </location>
</feature>
<evidence type="ECO:0000256" key="3">
    <source>
        <dbReference type="ARBA" id="ARBA00022989"/>
    </source>
</evidence>
<keyword evidence="3 5" id="KW-1133">Transmembrane helix</keyword>
<dbReference type="PANTHER" id="PTHR23514">
    <property type="entry name" value="BYPASS OF STOP CODON PROTEIN 6"/>
    <property type="match status" value="1"/>
</dbReference>
<sequence>MAALAPSALLLFCNSILFISLFTRMPAIQVELGIDKAVLGLALLGMPVGTFLALPLASRVVERLTPRRAAALMLGLLAFVEPLFPVMPLYGFVLCFIAFAFLRTILDVSANMIISQTERTTGKRVMARSHGFWSIGLLVGSTFSGWVAALGFTPVYHLGFIGGCMLMAAFLVLAITPEPEPGEAEPARRRGIFVVPNRAILLICLMIFGVAISEGAIYDWGMFLIRERIAADPAIAGLLYASFTIGMGFTRLIGDHLRGRFSPPSIVRGSALATAIGIVWVVNAGGYTGAALALALTGGGVALIAPLAFSTALSLPGRGQADNLAALAMTMLIATLGVPPLLGSVAEHAGIAWAFLVLLPFIGLTFLMAPVATGRSIRTE</sequence>
<dbReference type="Pfam" id="PF07690">
    <property type="entry name" value="MFS_1"/>
    <property type="match status" value="1"/>
</dbReference>
<evidence type="ECO:0000256" key="1">
    <source>
        <dbReference type="ARBA" id="ARBA00004141"/>
    </source>
</evidence>
<dbReference type="Proteomes" id="UP000584824">
    <property type="component" value="Unassembled WGS sequence"/>
</dbReference>
<organism evidence="6 7">
    <name type="scientific">Allorhizobium borbori</name>
    <dbReference type="NCBI Taxonomy" id="485907"/>
    <lineage>
        <taxon>Bacteria</taxon>
        <taxon>Pseudomonadati</taxon>
        <taxon>Pseudomonadota</taxon>
        <taxon>Alphaproteobacteria</taxon>
        <taxon>Hyphomicrobiales</taxon>
        <taxon>Rhizobiaceae</taxon>
        <taxon>Rhizobium/Agrobacterium group</taxon>
        <taxon>Allorhizobium</taxon>
    </lineage>
</organism>
<name>A0A7W6JZC8_9HYPH</name>
<dbReference type="InterPro" id="IPR011701">
    <property type="entry name" value="MFS"/>
</dbReference>
<dbReference type="EMBL" id="JACIDU010000003">
    <property type="protein sequence ID" value="MBB4102329.1"/>
    <property type="molecule type" value="Genomic_DNA"/>
</dbReference>
<dbReference type="Gene3D" id="1.20.1250.20">
    <property type="entry name" value="MFS general substrate transporter like domains"/>
    <property type="match status" value="2"/>
</dbReference>
<feature type="transmembrane region" description="Helical" evidence="5">
    <location>
        <begin position="155"/>
        <end position="175"/>
    </location>
</feature>
<gene>
    <name evidence="6" type="ORF">GGQ66_000864</name>
</gene>
<feature type="transmembrane region" description="Helical" evidence="5">
    <location>
        <begin position="195"/>
        <end position="213"/>
    </location>
</feature>
<feature type="transmembrane region" description="Helical" evidence="5">
    <location>
        <begin position="290"/>
        <end position="312"/>
    </location>
</feature>
<comment type="subcellular location">
    <subcellularLocation>
        <location evidence="1">Membrane</location>
        <topology evidence="1">Multi-pass membrane protein</topology>
    </subcellularLocation>
</comment>
<reference evidence="6 7" key="1">
    <citation type="submission" date="2020-08" db="EMBL/GenBank/DDBJ databases">
        <title>Genomic Encyclopedia of Type Strains, Phase IV (KMG-IV): sequencing the most valuable type-strain genomes for metagenomic binning, comparative biology and taxonomic classification.</title>
        <authorList>
            <person name="Goeker M."/>
        </authorList>
    </citation>
    <scope>NUCLEOTIDE SEQUENCE [LARGE SCALE GENOMIC DNA]</scope>
    <source>
        <strain evidence="6 7">DSM 26385</strain>
    </source>
</reference>
<protein>
    <submittedName>
        <fullName evidence="6">Putative MFS family arabinose efflux permease</fullName>
    </submittedName>
</protein>
<dbReference type="AlphaFoldDB" id="A0A7W6JZC8"/>
<feature type="transmembrane region" description="Helical" evidence="5">
    <location>
        <begin position="131"/>
        <end position="149"/>
    </location>
</feature>
<evidence type="ECO:0000313" key="6">
    <source>
        <dbReference type="EMBL" id="MBB4102329.1"/>
    </source>
</evidence>
<evidence type="ECO:0000256" key="4">
    <source>
        <dbReference type="ARBA" id="ARBA00023136"/>
    </source>
</evidence>
<dbReference type="CDD" id="cd17393">
    <property type="entry name" value="MFS_MosC_like"/>
    <property type="match status" value="1"/>
</dbReference>
<dbReference type="InterPro" id="IPR036259">
    <property type="entry name" value="MFS_trans_sf"/>
</dbReference>
<proteinExistence type="predicted"/>
<dbReference type="GO" id="GO:0016020">
    <property type="term" value="C:membrane"/>
    <property type="evidence" value="ECO:0007669"/>
    <property type="project" value="UniProtKB-SubCell"/>
</dbReference>
<keyword evidence="7" id="KW-1185">Reference proteome</keyword>
<dbReference type="PANTHER" id="PTHR23514:SF13">
    <property type="entry name" value="INNER MEMBRANE PROTEIN YBJJ"/>
    <property type="match status" value="1"/>
</dbReference>
<keyword evidence="4 5" id="KW-0472">Membrane</keyword>
<feature type="transmembrane region" description="Helical" evidence="5">
    <location>
        <begin position="266"/>
        <end position="284"/>
    </location>
</feature>
<dbReference type="InterPro" id="IPR051788">
    <property type="entry name" value="MFS_Transporter"/>
</dbReference>